<gene>
    <name evidence="9" type="ORF">LSALG_LOCUS15190</name>
</gene>
<dbReference type="PANTHER" id="PTHR12692:SF0">
    <property type="entry name" value="GH11935P"/>
    <property type="match status" value="1"/>
</dbReference>
<evidence type="ECO:0000256" key="1">
    <source>
        <dbReference type="ARBA" id="ARBA00002791"/>
    </source>
</evidence>
<sequence length="130" mass="14821">MVISTKPFLILNLLLTITYIFLCTPYSSSVVAANIVADLHSLQSQFPSGIIRLNESILYRIFNASPRSFYLIIFFDAIQLHNKLKPNLKTIKFEYALIAKSFSINNQNSSSLSKIFLCDLEFSESEKDFL</sequence>
<evidence type="ECO:0000256" key="6">
    <source>
        <dbReference type="ARBA" id="ARBA00022824"/>
    </source>
</evidence>
<reference evidence="9" key="1">
    <citation type="submission" date="2023-04" db="EMBL/GenBank/DDBJ databases">
        <authorList>
            <person name="Vijverberg K."/>
            <person name="Xiong W."/>
            <person name="Schranz E."/>
        </authorList>
    </citation>
    <scope>NUCLEOTIDE SEQUENCE</scope>
</reference>
<evidence type="ECO:0000256" key="8">
    <source>
        <dbReference type="ARBA" id="ARBA00023136"/>
    </source>
</evidence>
<evidence type="ECO:0000256" key="5">
    <source>
        <dbReference type="ARBA" id="ARBA00022729"/>
    </source>
</evidence>
<evidence type="ECO:0000256" key="2">
    <source>
        <dbReference type="ARBA" id="ARBA00004477"/>
    </source>
</evidence>
<dbReference type="Gene3D" id="3.40.30.10">
    <property type="entry name" value="Glutaredoxin"/>
    <property type="match status" value="1"/>
</dbReference>
<dbReference type="InterPro" id="IPR021149">
    <property type="entry name" value="OligosaccharylTrfase_OST3/OST6"/>
</dbReference>
<name>A0AA35YJP7_LACSI</name>
<evidence type="ECO:0000313" key="10">
    <source>
        <dbReference type="Proteomes" id="UP001177003"/>
    </source>
</evidence>
<comment type="subcellular location">
    <subcellularLocation>
        <location evidence="2">Endoplasmic reticulum membrane</location>
        <topology evidence="2">Multi-pass membrane protein</topology>
    </subcellularLocation>
</comment>
<accession>A0AA35YJP7</accession>
<dbReference type="GO" id="GO:0008250">
    <property type="term" value="C:oligosaccharyltransferase complex"/>
    <property type="evidence" value="ECO:0007669"/>
    <property type="project" value="TreeGrafter"/>
</dbReference>
<dbReference type="AlphaFoldDB" id="A0AA35YJP7"/>
<dbReference type="Proteomes" id="UP001177003">
    <property type="component" value="Chromosome 3"/>
</dbReference>
<evidence type="ECO:0000313" key="9">
    <source>
        <dbReference type="EMBL" id="CAI9275148.1"/>
    </source>
</evidence>
<comment type="similarity">
    <text evidence="3">Belongs to the OST3/OST6 family.</text>
</comment>
<protein>
    <submittedName>
        <fullName evidence="9">Uncharacterized protein</fullName>
    </submittedName>
</protein>
<comment type="function">
    <text evidence="1">Subunit of the oligosaccharyl transferase (OST) complex that catalyzes the initial transfer of a defined glycan (Glc(3)Man(9)GlcNAc(2) in eukaryotes) from the lipid carrier dolichol-pyrophosphate to an asparagine residue within an Asn-X-Ser/Thr consensus motif in nascent polypeptide chains, the first step in protein N-glycosylation. N-glycosylation occurs cotranslationally and the complex associates with the Sec61 complex at the channel-forming translocon complex that mediates protein translocation across the endoplasmic reticulum (ER). All subunits are required for a maximal enzyme activity.</text>
</comment>
<evidence type="ECO:0000256" key="7">
    <source>
        <dbReference type="ARBA" id="ARBA00022989"/>
    </source>
</evidence>
<dbReference type="GO" id="GO:0018279">
    <property type="term" value="P:protein N-linked glycosylation via asparagine"/>
    <property type="evidence" value="ECO:0007669"/>
    <property type="project" value="TreeGrafter"/>
</dbReference>
<keyword evidence="5" id="KW-0732">Signal</keyword>
<dbReference type="PANTHER" id="PTHR12692">
    <property type="entry name" value="DOLICHYL-DIPHOSPHOOLIGOSACCHARIDE--PROTEIN GLYCOSYLTRANSFERASE-RELATED"/>
    <property type="match status" value="1"/>
</dbReference>
<proteinExistence type="inferred from homology"/>
<keyword evidence="7" id="KW-1133">Transmembrane helix</keyword>
<dbReference type="Pfam" id="PF04756">
    <property type="entry name" value="OST3_OST6"/>
    <property type="match status" value="1"/>
</dbReference>
<dbReference type="EMBL" id="OX465079">
    <property type="protein sequence ID" value="CAI9275148.1"/>
    <property type="molecule type" value="Genomic_DNA"/>
</dbReference>
<evidence type="ECO:0000256" key="4">
    <source>
        <dbReference type="ARBA" id="ARBA00022692"/>
    </source>
</evidence>
<keyword evidence="4" id="KW-0812">Transmembrane</keyword>
<keyword evidence="10" id="KW-1185">Reference proteome</keyword>
<keyword evidence="6" id="KW-0256">Endoplasmic reticulum</keyword>
<keyword evidence="8" id="KW-0472">Membrane</keyword>
<organism evidence="9 10">
    <name type="scientific">Lactuca saligna</name>
    <name type="common">Willowleaf lettuce</name>
    <dbReference type="NCBI Taxonomy" id="75948"/>
    <lineage>
        <taxon>Eukaryota</taxon>
        <taxon>Viridiplantae</taxon>
        <taxon>Streptophyta</taxon>
        <taxon>Embryophyta</taxon>
        <taxon>Tracheophyta</taxon>
        <taxon>Spermatophyta</taxon>
        <taxon>Magnoliopsida</taxon>
        <taxon>eudicotyledons</taxon>
        <taxon>Gunneridae</taxon>
        <taxon>Pentapetalae</taxon>
        <taxon>asterids</taxon>
        <taxon>campanulids</taxon>
        <taxon>Asterales</taxon>
        <taxon>Asteraceae</taxon>
        <taxon>Cichorioideae</taxon>
        <taxon>Cichorieae</taxon>
        <taxon>Lactucinae</taxon>
        <taxon>Lactuca</taxon>
    </lineage>
</organism>
<evidence type="ECO:0000256" key="3">
    <source>
        <dbReference type="ARBA" id="ARBA00009561"/>
    </source>
</evidence>